<dbReference type="Proteomes" id="UP000756132">
    <property type="component" value="Chromosome 2"/>
</dbReference>
<accession>A0A9Q8P5S7</accession>
<dbReference type="GeneID" id="71982898"/>
<feature type="region of interest" description="Disordered" evidence="1">
    <location>
        <begin position="35"/>
        <end position="58"/>
    </location>
</feature>
<sequence length="58" mass="6665">MQHFTHFTFNFLDKLAPSHSSTRYGKPNMARIKALADQSTSSKSAKAKKRFRLLKLPQ</sequence>
<organism evidence="2 3">
    <name type="scientific">Passalora fulva</name>
    <name type="common">Tomato leaf mold</name>
    <name type="synonym">Cladosporium fulvum</name>
    <dbReference type="NCBI Taxonomy" id="5499"/>
    <lineage>
        <taxon>Eukaryota</taxon>
        <taxon>Fungi</taxon>
        <taxon>Dikarya</taxon>
        <taxon>Ascomycota</taxon>
        <taxon>Pezizomycotina</taxon>
        <taxon>Dothideomycetes</taxon>
        <taxon>Dothideomycetidae</taxon>
        <taxon>Mycosphaerellales</taxon>
        <taxon>Mycosphaerellaceae</taxon>
        <taxon>Fulvia</taxon>
    </lineage>
</organism>
<dbReference type="RefSeq" id="XP_047758674.1">
    <property type="nucleotide sequence ID" value="XM_047902168.1"/>
</dbReference>
<dbReference type="EMBL" id="CP090164">
    <property type="protein sequence ID" value="UJO14308.1"/>
    <property type="molecule type" value="Genomic_DNA"/>
</dbReference>
<protein>
    <submittedName>
        <fullName evidence="2">Uncharacterized protein</fullName>
    </submittedName>
</protein>
<evidence type="ECO:0000313" key="2">
    <source>
        <dbReference type="EMBL" id="UJO14308.1"/>
    </source>
</evidence>
<reference evidence="2" key="2">
    <citation type="journal article" date="2022" name="Microb. Genom.">
        <title>A chromosome-scale genome assembly of the tomato pathogen Cladosporium fulvum reveals a compartmentalized genome architecture and the presence of a dispensable chromosome.</title>
        <authorList>
            <person name="Zaccaron A.Z."/>
            <person name="Chen L.H."/>
            <person name="Samaras A."/>
            <person name="Stergiopoulos I."/>
        </authorList>
    </citation>
    <scope>NUCLEOTIDE SEQUENCE</scope>
    <source>
        <strain evidence="2">Race5_Kim</strain>
    </source>
</reference>
<proteinExistence type="predicted"/>
<dbReference type="KEGG" id="ffu:CLAFUR5_03020"/>
<evidence type="ECO:0000256" key="1">
    <source>
        <dbReference type="SAM" id="MobiDB-lite"/>
    </source>
</evidence>
<keyword evidence="3" id="KW-1185">Reference proteome</keyword>
<gene>
    <name evidence="2" type="ORF">CLAFUR5_03020</name>
</gene>
<dbReference type="AlphaFoldDB" id="A0A9Q8P5S7"/>
<name>A0A9Q8P5S7_PASFU</name>
<feature type="compositionally biased region" description="Basic residues" evidence="1">
    <location>
        <begin position="45"/>
        <end position="58"/>
    </location>
</feature>
<reference evidence="2" key="1">
    <citation type="submission" date="2021-12" db="EMBL/GenBank/DDBJ databases">
        <authorList>
            <person name="Zaccaron A."/>
            <person name="Stergiopoulos I."/>
        </authorList>
    </citation>
    <scope>NUCLEOTIDE SEQUENCE</scope>
    <source>
        <strain evidence="2">Race5_Kim</strain>
    </source>
</reference>
<evidence type="ECO:0000313" key="3">
    <source>
        <dbReference type="Proteomes" id="UP000756132"/>
    </source>
</evidence>